<dbReference type="AlphaFoldDB" id="A0A432YMR9"/>
<dbReference type="PANTHER" id="PTHR10824">
    <property type="entry name" value="ACYL-COENZYME A THIOESTERASE-RELATED"/>
    <property type="match status" value="1"/>
</dbReference>
<feature type="domain" description="BAAT/Acyl-CoA thioester hydrolase C-terminal" evidence="2">
    <location>
        <begin position="100"/>
        <end position="310"/>
    </location>
</feature>
<dbReference type="Proteomes" id="UP000288259">
    <property type="component" value="Unassembled WGS sequence"/>
</dbReference>
<comment type="caution">
    <text evidence="3">The sequence shown here is derived from an EMBL/GenBank/DDBJ whole genome shotgun (WGS) entry which is preliminary data.</text>
</comment>
<feature type="signal peptide" evidence="1">
    <location>
        <begin position="1"/>
        <end position="21"/>
    </location>
</feature>
<gene>
    <name evidence="3" type="ORF">CWI71_05135</name>
</gene>
<keyword evidence="4" id="KW-1185">Reference proteome</keyword>
<proteinExistence type="predicted"/>
<feature type="chain" id="PRO_5019193264" description="BAAT/Acyl-CoA thioester hydrolase C-terminal domain-containing protein" evidence="1">
    <location>
        <begin position="22"/>
        <end position="454"/>
    </location>
</feature>
<dbReference type="InterPro" id="IPR029058">
    <property type="entry name" value="AB_hydrolase_fold"/>
</dbReference>
<dbReference type="SUPFAM" id="SSF56601">
    <property type="entry name" value="beta-lactamase/transpeptidase-like"/>
    <property type="match status" value="1"/>
</dbReference>
<evidence type="ECO:0000313" key="4">
    <source>
        <dbReference type="Proteomes" id="UP000288259"/>
    </source>
</evidence>
<organism evidence="3 4">
    <name type="scientific">Pseudidiomarina insulisalsae</name>
    <dbReference type="NCBI Taxonomy" id="575789"/>
    <lineage>
        <taxon>Bacteria</taxon>
        <taxon>Pseudomonadati</taxon>
        <taxon>Pseudomonadota</taxon>
        <taxon>Gammaproteobacteria</taxon>
        <taxon>Alteromonadales</taxon>
        <taxon>Idiomarinaceae</taxon>
        <taxon>Pseudidiomarina</taxon>
    </lineage>
</organism>
<sequence length="454" mass="48214">MQMKAKILASLLAALALSGCNEPGYPEHLQVSKVDHEGLQGVLVTPKTEAPLTTVIVVGGSDGGVQSAVATAQVLADQGLAALAVGYFGMPRLPAQLSEIPLEYFSAAVDYIDASPQLQRNQCQQVGVVGSSRGAELALLLGSHNSDFAPVVGIAPSSHSWGAIGDSSKAAWTYAGRPLAYLQRHSQPDYEVDRFIGRPYFVEDLQHSDAAQAEIDATKITGEVVLVAGEDDQLWPAAEMAETLLQQFADANEQSRITVLTYAGAGHVIAPGTPVNLSEVELPSGQTLVLGGNAKANRSAQEHALPHIVATLKDPVCRAQPQAHGFDPEQLSALSDFVATTGTSSMVLMSDSKIVFEYGDIHEAHTIHSFRKAMLNSLYGIYVERGVIDLDATLAELGIDDLSPLSELEKTATVRQLLQSRSGIYHPAAATSAGMLAQLPRASEPVSWQYVCLQ</sequence>
<dbReference type="InterPro" id="IPR012338">
    <property type="entry name" value="Beta-lactam/transpept-like"/>
</dbReference>
<dbReference type="Gene3D" id="3.40.710.10">
    <property type="entry name" value="DD-peptidase/beta-lactamase superfamily"/>
    <property type="match status" value="1"/>
</dbReference>
<keyword evidence="1" id="KW-0732">Signal</keyword>
<dbReference type="GO" id="GO:0047617">
    <property type="term" value="F:fatty acyl-CoA hydrolase activity"/>
    <property type="evidence" value="ECO:0007669"/>
    <property type="project" value="TreeGrafter"/>
</dbReference>
<evidence type="ECO:0000259" key="2">
    <source>
        <dbReference type="Pfam" id="PF08840"/>
    </source>
</evidence>
<dbReference type="Gene3D" id="3.40.50.1820">
    <property type="entry name" value="alpha/beta hydrolase"/>
    <property type="match status" value="1"/>
</dbReference>
<accession>A0A432YMR9</accession>
<dbReference type="Pfam" id="PF08840">
    <property type="entry name" value="BAAT_C"/>
    <property type="match status" value="1"/>
</dbReference>
<dbReference type="GO" id="GO:0006631">
    <property type="term" value="P:fatty acid metabolic process"/>
    <property type="evidence" value="ECO:0007669"/>
    <property type="project" value="TreeGrafter"/>
</dbReference>
<dbReference type="SUPFAM" id="SSF53474">
    <property type="entry name" value="alpha/beta-Hydrolases"/>
    <property type="match status" value="1"/>
</dbReference>
<dbReference type="InterPro" id="IPR014940">
    <property type="entry name" value="BAAT_C"/>
</dbReference>
<dbReference type="PROSITE" id="PS51257">
    <property type="entry name" value="PROKAR_LIPOPROTEIN"/>
    <property type="match status" value="1"/>
</dbReference>
<evidence type="ECO:0000256" key="1">
    <source>
        <dbReference type="SAM" id="SignalP"/>
    </source>
</evidence>
<reference evidence="4" key="1">
    <citation type="journal article" date="2018" name="Front. Microbiol.">
        <title>Genome-Based Analysis Reveals the Taxonomy and Diversity of the Family Idiomarinaceae.</title>
        <authorList>
            <person name="Liu Y."/>
            <person name="Lai Q."/>
            <person name="Shao Z."/>
        </authorList>
    </citation>
    <scope>NUCLEOTIDE SEQUENCE [LARGE SCALE GENOMIC DNA]</scope>
    <source>
        <strain evidence="4">CVS-6</strain>
    </source>
</reference>
<dbReference type="PANTHER" id="PTHR10824:SF4">
    <property type="entry name" value="ACYL-COENZYME A THIOESTERASE 1-LIKE"/>
    <property type="match status" value="1"/>
</dbReference>
<dbReference type="EMBL" id="PIPY01000004">
    <property type="protein sequence ID" value="RUO62236.1"/>
    <property type="molecule type" value="Genomic_DNA"/>
</dbReference>
<evidence type="ECO:0000313" key="3">
    <source>
        <dbReference type="EMBL" id="RUO62236.1"/>
    </source>
</evidence>
<name>A0A432YMR9_9GAMM</name>
<protein>
    <recommendedName>
        <fullName evidence="2">BAAT/Acyl-CoA thioester hydrolase C-terminal domain-containing protein</fullName>
    </recommendedName>
</protein>
<dbReference type="GO" id="GO:0006637">
    <property type="term" value="P:acyl-CoA metabolic process"/>
    <property type="evidence" value="ECO:0007669"/>
    <property type="project" value="TreeGrafter"/>
</dbReference>